<dbReference type="InterPro" id="IPR011006">
    <property type="entry name" value="CheY-like_superfamily"/>
</dbReference>
<dbReference type="InterPro" id="IPR005561">
    <property type="entry name" value="ANTAR"/>
</dbReference>
<dbReference type="InterPro" id="IPR036388">
    <property type="entry name" value="WH-like_DNA-bd_sf"/>
</dbReference>
<dbReference type="Gene3D" id="1.10.10.10">
    <property type="entry name" value="Winged helix-like DNA-binding domain superfamily/Winged helix DNA-binding domain"/>
    <property type="match status" value="1"/>
</dbReference>
<sequence length="140" mass="15574">MELEAFASPLTLSQINLAGIPVIALTSHEDFTVQRALELGATALLTKPITQRAIYTTLMMAVGLRQQLHDIQQQQMLLRQRLAAMPQITQALAAQMQAESIDEQQAWVRLRSESMCTNQSVAQVAQKWLLRMSSGKRGAQ</sequence>
<gene>
    <name evidence="2" type="ORF">IE988_29935</name>
</gene>
<accession>A0A927HSR3</accession>
<reference evidence="2" key="1">
    <citation type="submission" date="2020-07" db="EMBL/GenBank/DDBJ databases">
        <title>Clinical and genomic characterization of carbapenemase-producing Enterobacterales causing secondary infections during the COVID-19 crisis at a New York City hospital.</title>
        <authorList>
            <person name="Gomez-Simmonds A."/>
            <person name="Annavajhala M.K."/>
            <person name="Uhlemann A.-C."/>
        </authorList>
    </citation>
    <scope>NUCLEOTIDE SEQUENCE</scope>
    <source>
        <strain evidence="2">NK1594</strain>
    </source>
</reference>
<dbReference type="GO" id="GO:0003723">
    <property type="term" value="F:RNA binding"/>
    <property type="evidence" value="ECO:0007669"/>
    <property type="project" value="InterPro"/>
</dbReference>
<organism evidence="2 3">
    <name type="scientific">Klebsiella pneumoniae</name>
    <dbReference type="NCBI Taxonomy" id="573"/>
    <lineage>
        <taxon>Bacteria</taxon>
        <taxon>Pseudomonadati</taxon>
        <taxon>Pseudomonadota</taxon>
        <taxon>Gammaproteobacteria</taxon>
        <taxon>Enterobacterales</taxon>
        <taxon>Enterobacteriaceae</taxon>
        <taxon>Klebsiella/Raoultella group</taxon>
        <taxon>Klebsiella</taxon>
        <taxon>Klebsiella pneumoniae complex</taxon>
    </lineage>
</organism>
<evidence type="ECO:0000259" key="1">
    <source>
        <dbReference type="PROSITE" id="PS50921"/>
    </source>
</evidence>
<dbReference type="PROSITE" id="PS50921">
    <property type="entry name" value="ANTAR"/>
    <property type="match status" value="1"/>
</dbReference>
<comment type="caution">
    <text evidence="2">The sequence shown here is derived from an EMBL/GenBank/DDBJ whole genome shotgun (WGS) entry which is preliminary data.</text>
</comment>
<evidence type="ECO:0000313" key="2">
    <source>
        <dbReference type="EMBL" id="MBD3720579.1"/>
    </source>
</evidence>
<dbReference type="Pfam" id="PF03861">
    <property type="entry name" value="ANTAR"/>
    <property type="match status" value="1"/>
</dbReference>
<name>A0A927HSR3_KLEPN</name>
<feature type="domain" description="ANTAR" evidence="1">
    <location>
        <begin position="68"/>
        <end position="129"/>
    </location>
</feature>
<dbReference type="AlphaFoldDB" id="A0A927HSR3"/>
<dbReference type="SMART" id="SM01012">
    <property type="entry name" value="ANTAR"/>
    <property type="match status" value="1"/>
</dbReference>
<protein>
    <submittedName>
        <fullName evidence="2">ANTAR domain-containing protein</fullName>
    </submittedName>
</protein>
<dbReference type="SUPFAM" id="SSF52172">
    <property type="entry name" value="CheY-like"/>
    <property type="match status" value="1"/>
</dbReference>
<dbReference type="Gene3D" id="3.40.50.2300">
    <property type="match status" value="1"/>
</dbReference>
<proteinExistence type="predicted"/>
<evidence type="ECO:0000313" key="3">
    <source>
        <dbReference type="Proteomes" id="UP000622731"/>
    </source>
</evidence>
<dbReference type="EMBL" id="JACXTF010000003">
    <property type="protein sequence ID" value="MBD3720579.1"/>
    <property type="molecule type" value="Genomic_DNA"/>
</dbReference>
<dbReference type="Proteomes" id="UP000622731">
    <property type="component" value="Unassembled WGS sequence"/>
</dbReference>